<dbReference type="RefSeq" id="XP_007698231.1">
    <property type="nucleotide sequence ID" value="XM_007700041.1"/>
</dbReference>
<dbReference type="EMBL" id="KB445640">
    <property type="protein sequence ID" value="EMD66850.1"/>
    <property type="molecule type" value="Genomic_DNA"/>
</dbReference>
<keyword evidence="3" id="KW-1185">Reference proteome</keyword>
<dbReference type="Proteomes" id="UP000016934">
    <property type="component" value="Unassembled WGS sequence"/>
</dbReference>
<proteinExistence type="predicted"/>
<reference evidence="3" key="2">
    <citation type="journal article" date="2013" name="PLoS Genet.">
        <title>Comparative genome structure, secondary metabolite, and effector coding capacity across Cochliobolus pathogens.</title>
        <authorList>
            <person name="Condon B.J."/>
            <person name="Leng Y."/>
            <person name="Wu D."/>
            <person name="Bushley K.E."/>
            <person name="Ohm R.A."/>
            <person name="Otillar R."/>
            <person name="Martin J."/>
            <person name="Schackwitz W."/>
            <person name="Grimwood J."/>
            <person name="MohdZainudin N."/>
            <person name="Xue C."/>
            <person name="Wang R."/>
            <person name="Manning V.A."/>
            <person name="Dhillon B."/>
            <person name="Tu Z.J."/>
            <person name="Steffenson B.J."/>
            <person name="Salamov A."/>
            <person name="Sun H."/>
            <person name="Lowry S."/>
            <person name="LaButti K."/>
            <person name="Han J."/>
            <person name="Copeland A."/>
            <person name="Lindquist E."/>
            <person name="Barry K."/>
            <person name="Schmutz J."/>
            <person name="Baker S.E."/>
            <person name="Ciuffetti L.M."/>
            <person name="Grigoriev I.V."/>
            <person name="Zhong S."/>
            <person name="Turgeon B.G."/>
        </authorList>
    </citation>
    <scope>NUCLEOTIDE SEQUENCE [LARGE SCALE GENOMIC DNA]</scope>
    <source>
        <strain evidence="3">ND90Pr / ATCC 201652</strain>
    </source>
</reference>
<reference evidence="2 3" key="1">
    <citation type="journal article" date="2012" name="PLoS Pathog.">
        <title>Diverse lifestyles and strategies of plant pathogenesis encoded in the genomes of eighteen Dothideomycetes fungi.</title>
        <authorList>
            <person name="Ohm R.A."/>
            <person name="Feau N."/>
            <person name="Henrissat B."/>
            <person name="Schoch C.L."/>
            <person name="Horwitz B.A."/>
            <person name="Barry K.W."/>
            <person name="Condon B.J."/>
            <person name="Copeland A.C."/>
            <person name="Dhillon B."/>
            <person name="Glaser F."/>
            <person name="Hesse C.N."/>
            <person name="Kosti I."/>
            <person name="LaButti K."/>
            <person name="Lindquist E.A."/>
            <person name="Lucas S."/>
            <person name="Salamov A.A."/>
            <person name="Bradshaw R.E."/>
            <person name="Ciuffetti L."/>
            <person name="Hamelin R.C."/>
            <person name="Kema G.H.J."/>
            <person name="Lawrence C."/>
            <person name="Scott J.A."/>
            <person name="Spatafora J.W."/>
            <person name="Turgeon B.G."/>
            <person name="de Wit P.J.G.M."/>
            <person name="Zhong S."/>
            <person name="Goodwin S.B."/>
            <person name="Grigoriev I.V."/>
        </authorList>
    </citation>
    <scope>NUCLEOTIDE SEQUENCE [LARGE SCALE GENOMIC DNA]</scope>
    <source>
        <strain evidence="3">ND90Pr / ATCC 201652</strain>
    </source>
</reference>
<accession>M2SX13</accession>
<name>M2SX13_COCSN</name>
<organism evidence="2 3">
    <name type="scientific">Cochliobolus sativus (strain ND90Pr / ATCC 201652)</name>
    <name type="common">Common root rot and spot blotch fungus</name>
    <name type="synonym">Bipolaris sorokiniana</name>
    <dbReference type="NCBI Taxonomy" id="665912"/>
    <lineage>
        <taxon>Eukaryota</taxon>
        <taxon>Fungi</taxon>
        <taxon>Dikarya</taxon>
        <taxon>Ascomycota</taxon>
        <taxon>Pezizomycotina</taxon>
        <taxon>Dothideomycetes</taxon>
        <taxon>Pleosporomycetidae</taxon>
        <taxon>Pleosporales</taxon>
        <taxon>Pleosporineae</taxon>
        <taxon>Pleosporaceae</taxon>
        <taxon>Bipolaris</taxon>
    </lineage>
</organism>
<protein>
    <submittedName>
        <fullName evidence="2">Uncharacterized protein</fullName>
    </submittedName>
</protein>
<dbReference type="GeneID" id="19136221"/>
<evidence type="ECO:0000256" key="1">
    <source>
        <dbReference type="SAM" id="SignalP"/>
    </source>
</evidence>
<keyword evidence="1" id="KW-0732">Signal</keyword>
<dbReference type="KEGG" id="bsc:COCSADRAFT_303170"/>
<sequence>MAPTFWYLVLLAPLLGAVQAQCTTPKSRTCNSARTWIIECDAGLHGTLWANCNGANCRTCSTRGGIVYPSCSPCTDR</sequence>
<evidence type="ECO:0000313" key="3">
    <source>
        <dbReference type="Proteomes" id="UP000016934"/>
    </source>
</evidence>
<dbReference type="HOGENOM" id="CLU_2637909_0_0_1"/>
<dbReference type="AlphaFoldDB" id="M2SX13"/>
<gene>
    <name evidence="2" type="ORF">COCSADRAFT_303170</name>
</gene>
<evidence type="ECO:0000313" key="2">
    <source>
        <dbReference type="EMBL" id="EMD66850.1"/>
    </source>
</evidence>
<feature type="signal peptide" evidence="1">
    <location>
        <begin position="1"/>
        <end position="20"/>
    </location>
</feature>
<feature type="chain" id="PRO_5004026222" evidence="1">
    <location>
        <begin position="21"/>
        <end position="77"/>
    </location>
</feature>